<dbReference type="AlphaFoldDB" id="A0A9D1QN78"/>
<evidence type="ECO:0000313" key="2">
    <source>
        <dbReference type="EMBL" id="HIW70415.1"/>
    </source>
</evidence>
<dbReference type="PANTHER" id="PTHR10683">
    <property type="entry name" value="TRANSALDOLASE"/>
    <property type="match status" value="1"/>
</dbReference>
<keyword evidence="1" id="KW-0704">Schiff base</keyword>
<gene>
    <name evidence="2" type="ORF">H9876_03420</name>
</gene>
<dbReference type="Pfam" id="PF00923">
    <property type="entry name" value="TAL_FSA"/>
    <property type="match status" value="1"/>
</dbReference>
<organism evidence="2 3">
    <name type="scientific">Candidatus Limosilactobacillus merdipullorum</name>
    <dbReference type="NCBI Taxonomy" id="2838653"/>
    <lineage>
        <taxon>Bacteria</taxon>
        <taxon>Bacillati</taxon>
        <taxon>Bacillota</taxon>
        <taxon>Bacilli</taxon>
        <taxon>Lactobacillales</taxon>
        <taxon>Lactobacillaceae</taxon>
        <taxon>Limosilactobacillus</taxon>
    </lineage>
</organism>
<dbReference type="Proteomes" id="UP000886878">
    <property type="component" value="Unassembled WGS sequence"/>
</dbReference>
<dbReference type="SUPFAM" id="SSF51569">
    <property type="entry name" value="Aldolase"/>
    <property type="match status" value="1"/>
</dbReference>
<dbReference type="InterPro" id="IPR013785">
    <property type="entry name" value="Aldolase_TIM"/>
</dbReference>
<dbReference type="PANTHER" id="PTHR10683:SF40">
    <property type="entry name" value="FRUCTOSE-6-PHOSPHATE ALDOLASE 1-RELATED"/>
    <property type="match status" value="1"/>
</dbReference>
<name>A0A9D1QN78_9LACO</name>
<accession>A0A9D1QN78</accession>
<evidence type="ECO:0000313" key="3">
    <source>
        <dbReference type="Proteomes" id="UP000886878"/>
    </source>
</evidence>
<dbReference type="Gene3D" id="3.20.20.70">
    <property type="entry name" value="Aldolase class I"/>
    <property type="match status" value="1"/>
</dbReference>
<dbReference type="GO" id="GO:0004801">
    <property type="term" value="F:transaldolase activity"/>
    <property type="evidence" value="ECO:0007669"/>
    <property type="project" value="UniProtKB-EC"/>
</dbReference>
<dbReference type="GO" id="GO:0005975">
    <property type="term" value="P:carbohydrate metabolic process"/>
    <property type="evidence" value="ECO:0007669"/>
    <property type="project" value="InterPro"/>
</dbReference>
<protein>
    <submittedName>
        <fullName evidence="2">Transaldolase</fullName>
        <ecNumber evidence="2">2.2.1.2</ecNumber>
    </submittedName>
</protein>
<comment type="caution">
    <text evidence="2">The sequence shown here is derived from an EMBL/GenBank/DDBJ whole genome shotgun (WGS) entry which is preliminary data.</text>
</comment>
<reference evidence="2" key="2">
    <citation type="submission" date="2021-04" db="EMBL/GenBank/DDBJ databases">
        <authorList>
            <person name="Gilroy R."/>
        </authorList>
    </citation>
    <scope>NUCLEOTIDE SEQUENCE</scope>
    <source>
        <strain evidence="2">ChiHejej3B27-2180</strain>
    </source>
</reference>
<dbReference type="EMBL" id="DXGK01000065">
    <property type="protein sequence ID" value="HIW70415.1"/>
    <property type="molecule type" value="Genomic_DNA"/>
</dbReference>
<keyword evidence="2" id="KW-0808">Transferase</keyword>
<sequence>MQPLNIKVYSDGAVLADMQRMAKMDYLKGFTTNPSLMKRAGITNYMEFATNVVKEFPNYSISFEVFSMDPEVMAQEARVLSSLGDQVYVKIPVINDQGEVNSQLIHQLSSEGIKVNVTAITTTEEVQAAADALDPSTPSIISLFVGRVADAGNEWQDFVKDSAKITHQLPNAELLWASTREVGNIFDAQKMGCDIITVPPAILEKFNVKRGLKPMDISINTVKTFNKDIAALGFSILDDSMVHA</sequence>
<proteinExistence type="predicted"/>
<evidence type="ECO:0000256" key="1">
    <source>
        <dbReference type="ARBA" id="ARBA00023270"/>
    </source>
</evidence>
<reference evidence="2" key="1">
    <citation type="journal article" date="2021" name="PeerJ">
        <title>Extensive microbial diversity within the chicken gut microbiome revealed by metagenomics and culture.</title>
        <authorList>
            <person name="Gilroy R."/>
            <person name="Ravi A."/>
            <person name="Getino M."/>
            <person name="Pursley I."/>
            <person name="Horton D.L."/>
            <person name="Alikhan N.F."/>
            <person name="Baker D."/>
            <person name="Gharbi K."/>
            <person name="Hall N."/>
            <person name="Watson M."/>
            <person name="Adriaenssens E.M."/>
            <person name="Foster-Nyarko E."/>
            <person name="Jarju S."/>
            <person name="Secka A."/>
            <person name="Antonio M."/>
            <person name="Oren A."/>
            <person name="Chaudhuri R.R."/>
            <person name="La Ragione R."/>
            <person name="Hildebrand F."/>
            <person name="Pallen M.J."/>
        </authorList>
    </citation>
    <scope>NUCLEOTIDE SEQUENCE</scope>
    <source>
        <strain evidence="2">ChiHejej3B27-2180</strain>
    </source>
</reference>
<dbReference type="EC" id="2.2.1.2" evidence="2"/>
<dbReference type="InterPro" id="IPR001585">
    <property type="entry name" value="TAL/FSA"/>
</dbReference>